<evidence type="ECO:0000313" key="3">
    <source>
        <dbReference type="Proteomes" id="UP000700596"/>
    </source>
</evidence>
<organism evidence="2 3">
    <name type="scientific">Dendryphion nanum</name>
    <dbReference type="NCBI Taxonomy" id="256645"/>
    <lineage>
        <taxon>Eukaryota</taxon>
        <taxon>Fungi</taxon>
        <taxon>Dikarya</taxon>
        <taxon>Ascomycota</taxon>
        <taxon>Pezizomycotina</taxon>
        <taxon>Dothideomycetes</taxon>
        <taxon>Pleosporomycetidae</taxon>
        <taxon>Pleosporales</taxon>
        <taxon>Torulaceae</taxon>
        <taxon>Dendryphion</taxon>
    </lineage>
</organism>
<evidence type="ECO:0000256" key="1">
    <source>
        <dbReference type="SAM" id="SignalP"/>
    </source>
</evidence>
<accession>A0A9P9DDC1</accession>
<proteinExistence type="predicted"/>
<dbReference type="EMBL" id="JAGMWT010000014">
    <property type="protein sequence ID" value="KAH7116917.1"/>
    <property type="molecule type" value="Genomic_DNA"/>
</dbReference>
<feature type="chain" id="PRO_5040327935" evidence="1">
    <location>
        <begin position="32"/>
        <end position="147"/>
    </location>
</feature>
<dbReference type="Proteomes" id="UP000700596">
    <property type="component" value="Unassembled WGS sequence"/>
</dbReference>
<dbReference type="AlphaFoldDB" id="A0A9P9DDC1"/>
<feature type="non-terminal residue" evidence="2">
    <location>
        <position position="1"/>
    </location>
</feature>
<keyword evidence="1" id="KW-0732">Signal</keyword>
<feature type="signal peptide" evidence="1">
    <location>
        <begin position="1"/>
        <end position="31"/>
    </location>
</feature>
<reference evidence="2" key="1">
    <citation type="journal article" date="2021" name="Nat. Commun.">
        <title>Genetic determinants of endophytism in the Arabidopsis root mycobiome.</title>
        <authorList>
            <person name="Mesny F."/>
            <person name="Miyauchi S."/>
            <person name="Thiergart T."/>
            <person name="Pickel B."/>
            <person name="Atanasova L."/>
            <person name="Karlsson M."/>
            <person name="Huettel B."/>
            <person name="Barry K.W."/>
            <person name="Haridas S."/>
            <person name="Chen C."/>
            <person name="Bauer D."/>
            <person name="Andreopoulos W."/>
            <person name="Pangilinan J."/>
            <person name="LaButti K."/>
            <person name="Riley R."/>
            <person name="Lipzen A."/>
            <person name="Clum A."/>
            <person name="Drula E."/>
            <person name="Henrissat B."/>
            <person name="Kohler A."/>
            <person name="Grigoriev I.V."/>
            <person name="Martin F.M."/>
            <person name="Hacquard S."/>
        </authorList>
    </citation>
    <scope>NUCLEOTIDE SEQUENCE</scope>
    <source>
        <strain evidence="2">MPI-CAGE-CH-0243</strain>
    </source>
</reference>
<comment type="caution">
    <text evidence="2">The sequence shown here is derived from an EMBL/GenBank/DDBJ whole genome shotgun (WGS) entry which is preliminary data.</text>
</comment>
<name>A0A9P9DDC1_9PLEO</name>
<gene>
    <name evidence="2" type="ORF">B0J11DRAFT_593005</name>
</gene>
<keyword evidence="3" id="KW-1185">Reference proteome</keyword>
<sequence length="147" mass="15725">YRSTSPATTSFKAISNLLVLLSSSTISLSHSELCNMTFPYSYAPIANMSTLQVFTNQNTIVVLSPATNATEIWSIANNGSISRTTGQAPAGKSYQANIATSDKDTLYYIATITVAPSIPEWASTVIQQARSRGNILRSSSGQLLPTQ</sequence>
<protein>
    <submittedName>
        <fullName evidence="2">Uncharacterized protein</fullName>
    </submittedName>
</protein>
<evidence type="ECO:0000313" key="2">
    <source>
        <dbReference type="EMBL" id="KAH7116917.1"/>
    </source>
</evidence>